<evidence type="ECO:0000313" key="1">
    <source>
        <dbReference type="EMBL" id="SFU71247.1"/>
    </source>
</evidence>
<evidence type="ECO:0000313" key="2">
    <source>
        <dbReference type="Proteomes" id="UP000183508"/>
    </source>
</evidence>
<dbReference type="OrthoDB" id="1919832at2"/>
<reference evidence="2" key="1">
    <citation type="submission" date="2016-10" db="EMBL/GenBank/DDBJ databases">
        <authorList>
            <person name="Varghese N."/>
        </authorList>
    </citation>
    <scope>NUCLEOTIDE SEQUENCE [LARGE SCALE GENOMIC DNA]</scope>
    <source>
        <strain evidence="2">DSM 17980</strain>
    </source>
</reference>
<dbReference type="RefSeq" id="WP_074951094.1">
    <property type="nucleotide sequence ID" value="NZ_FPBV01000006.1"/>
</dbReference>
<dbReference type="Pfam" id="PF22759">
    <property type="entry name" value="E217_GP41"/>
    <property type="match status" value="1"/>
</dbReference>
<organism evidence="1 2">
    <name type="scientific">Alicyclobacillus macrosporangiidus</name>
    <dbReference type="NCBI Taxonomy" id="392015"/>
    <lineage>
        <taxon>Bacteria</taxon>
        <taxon>Bacillati</taxon>
        <taxon>Bacillota</taxon>
        <taxon>Bacilli</taxon>
        <taxon>Bacillales</taxon>
        <taxon>Alicyclobacillaceae</taxon>
        <taxon>Alicyclobacillus</taxon>
    </lineage>
</organism>
<proteinExistence type="predicted"/>
<dbReference type="STRING" id="392015.SAMN05421543_106168"/>
<dbReference type="EMBL" id="FPBV01000006">
    <property type="protein sequence ID" value="SFU71247.1"/>
    <property type="molecule type" value="Genomic_DNA"/>
</dbReference>
<keyword evidence="2" id="KW-1185">Reference proteome</keyword>
<protein>
    <submittedName>
        <fullName evidence="1">Mannosyl-glycoprotein endo-beta-N-acetylglucosaminidase</fullName>
    </submittedName>
</protein>
<dbReference type="NCBIfam" id="NF047561">
    <property type="entry name" value="orf58_phage_fam"/>
    <property type="match status" value="1"/>
</dbReference>
<dbReference type="Proteomes" id="UP000183508">
    <property type="component" value="Unassembled WGS sequence"/>
</dbReference>
<name>A0A1I7IE86_9BACL</name>
<dbReference type="Gene3D" id="1.10.530.10">
    <property type="match status" value="1"/>
</dbReference>
<gene>
    <name evidence="1" type="ORF">SAMN05421543_106168</name>
</gene>
<dbReference type="AlphaFoldDB" id="A0A1I7IE86"/>
<sequence>MAVTISAYVAELAQMVSQATGLDQNVVLAHWNAEEGVGSANWPNNNPAGIRPGNSAVDKLAVGVNSYGFDIFPSPAAGAQAYATLINTDVNYAGVRTAAKTGNPIAQLQAIVQSPWDEGHYGGDGHLLYQSYTAITGKNVTITADSYGSNYTYPAMQDDQTAINNQISFPPTNYSVVANSQRTGDILYGRRYRIIVSNKSGIALDVSDLHVSFDVVKTINQQPNYSTVVIYNLNPTTENFIILEGDHITIEAGYVGSQYGVIFDGDIILPIRDKADNVTYRLTLYALDSHRQLNQAFANFTLNKGQSARSLIENLASKTTVPTPLGFISDKLSTTQLPRGKAVFGLARDYLRQIAQTNSMAFYAENGEINFIHATDLPQGEIFDLTPASGLIGEPAQQDLGVAFRCLLNPRLTINSFVHIDSSLIQAQAYQIGQVPRPLDSEGIYRVISVEHSGDTRDTNWYTGCVTVSQAGGIPGSLTPSVPGMISTTTASPW</sequence>
<dbReference type="InterPro" id="IPR054496">
    <property type="entry name" value="E217_GP41"/>
</dbReference>
<accession>A0A1I7IE86</accession>